<evidence type="ECO:0000256" key="1">
    <source>
        <dbReference type="ARBA" id="ARBA00004479"/>
    </source>
</evidence>
<dbReference type="InterPro" id="IPR011009">
    <property type="entry name" value="Kinase-like_dom_sf"/>
</dbReference>
<accession>A0AAV1DPJ2</accession>
<evidence type="ECO:0000256" key="5">
    <source>
        <dbReference type="ARBA" id="ARBA00022614"/>
    </source>
</evidence>
<evidence type="ECO:0000256" key="17">
    <source>
        <dbReference type="ARBA" id="ARBA00047899"/>
    </source>
</evidence>
<keyword evidence="16" id="KW-0325">Glycoprotein</keyword>
<feature type="domain" description="Protein kinase" evidence="20">
    <location>
        <begin position="669"/>
        <end position="936"/>
    </location>
</feature>
<evidence type="ECO:0000256" key="13">
    <source>
        <dbReference type="ARBA" id="ARBA00022989"/>
    </source>
</evidence>
<dbReference type="PROSITE" id="PS50011">
    <property type="entry name" value="PROTEIN_KINASE_DOM"/>
    <property type="match status" value="1"/>
</dbReference>
<evidence type="ECO:0000256" key="10">
    <source>
        <dbReference type="ARBA" id="ARBA00022741"/>
    </source>
</evidence>
<protein>
    <recommendedName>
        <fullName evidence="2">non-specific serine/threonine protein kinase</fullName>
        <ecNumber evidence="2">2.7.11.1</ecNumber>
    </recommendedName>
</protein>
<dbReference type="PANTHER" id="PTHR48006">
    <property type="entry name" value="LEUCINE-RICH REPEAT-CONTAINING PROTEIN DDB_G0281931-RELATED"/>
    <property type="match status" value="1"/>
</dbReference>
<dbReference type="InterPro" id="IPR001611">
    <property type="entry name" value="Leu-rich_rpt"/>
</dbReference>
<keyword evidence="3" id="KW-0723">Serine/threonine-protein kinase</keyword>
<keyword evidence="14" id="KW-0472">Membrane</keyword>
<dbReference type="GO" id="GO:0005886">
    <property type="term" value="C:plasma membrane"/>
    <property type="evidence" value="ECO:0007669"/>
    <property type="project" value="TreeGrafter"/>
</dbReference>
<keyword evidence="12" id="KW-0067">ATP-binding</keyword>
<evidence type="ECO:0000256" key="16">
    <source>
        <dbReference type="ARBA" id="ARBA00023180"/>
    </source>
</evidence>
<keyword evidence="11" id="KW-0418">Kinase</keyword>
<evidence type="ECO:0000256" key="6">
    <source>
        <dbReference type="ARBA" id="ARBA00022679"/>
    </source>
</evidence>
<dbReference type="InterPro" id="IPR021720">
    <property type="entry name" value="Malectin_dom"/>
</dbReference>
<dbReference type="GO" id="GO:0005524">
    <property type="term" value="F:ATP binding"/>
    <property type="evidence" value="ECO:0007669"/>
    <property type="project" value="UniProtKB-KW"/>
</dbReference>
<dbReference type="GO" id="GO:0004674">
    <property type="term" value="F:protein serine/threonine kinase activity"/>
    <property type="evidence" value="ECO:0007669"/>
    <property type="project" value="UniProtKB-KW"/>
</dbReference>
<dbReference type="InterPro" id="IPR032675">
    <property type="entry name" value="LRR_dom_sf"/>
</dbReference>
<dbReference type="AlphaFoldDB" id="A0AAV1DPJ2"/>
<dbReference type="FunFam" id="1.10.510.10:FF:000044">
    <property type="entry name" value="Putative LRR receptor-like serine/threonine-protein kinase"/>
    <property type="match status" value="1"/>
</dbReference>
<evidence type="ECO:0000256" key="7">
    <source>
        <dbReference type="ARBA" id="ARBA00022692"/>
    </source>
</evidence>
<evidence type="ECO:0000256" key="2">
    <source>
        <dbReference type="ARBA" id="ARBA00012513"/>
    </source>
</evidence>
<dbReference type="PROSITE" id="PS00108">
    <property type="entry name" value="PROTEIN_KINASE_ST"/>
    <property type="match status" value="1"/>
</dbReference>
<feature type="signal peptide" evidence="19">
    <location>
        <begin position="1"/>
        <end position="33"/>
    </location>
</feature>
<evidence type="ECO:0000256" key="3">
    <source>
        <dbReference type="ARBA" id="ARBA00022527"/>
    </source>
</evidence>
<keyword evidence="15" id="KW-0675">Receptor</keyword>
<keyword evidence="6" id="KW-0808">Transferase</keyword>
<dbReference type="SUPFAM" id="SSF52058">
    <property type="entry name" value="L domain-like"/>
    <property type="match status" value="1"/>
</dbReference>
<dbReference type="Gene3D" id="3.80.10.10">
    <property type="entry name" value="Ribonuclease Inhibitor"/>
    <property type="match status" value="3"/>
</dbReference>
<dbReference type="Gene3D" id="2.60.120.430">
    <property type="entry name" value="Galactose-binding lectin"/>
    <property type="match status" value="1"/>
</dbReference>
<keyword evidence="10" id="KW-0547">Nucleotide-binding</keyword>
<dbReference type="Gene3D" id="1.10.510.10">
    <property type="entry name" value="Transferase(Phosphotransferase) domain 1"/>
    <property type="match status" value="1"/>
</dbReference>
<evidence type="ECO:0000256" key="11">
    <source>
        <dbReference type="ARBA" id="ARBA00022777"/>
    </source>
</evidence>
<name>A0AAV1DPJ2_OLDCO</name>
<keyword evidence="22" id="KW-1185">Reference proteome</keyword>
<evidence type="ECO:0000313" key="21">
    <source>
        <dbReference type="EMBL" id="CAI9108925.1"/>
    </source>
</evidence>
<keyword evidence="8 19" id="KW-0732">Signal</keyword>
<evidence type="ECO:0000256" key="19">
    <source>
        <dbReference type="SAM" id="SignalP"/>
    </source>
</evidence>
<keyword evidence="4" id="KW-0597">Phosphoprotein</keyword>
<dbReference type="SMART" id="SM00220">
    <property type="entry name" value="S_TKc"/>
    <property type="match status" value="1"/>
</dbReference>
<dbReference type="Proteomes" id="UP001161247">
    <property type="component" value="Chromosome 6"/>
</dbReference>
<organism evidence="21 22">
    <name type="scientific">Oldenlandia corymbosa var. corymbosa</name>
    <dbReference type="NCBI Taxonomy" id="529605"/>
    <lineage>
        <taxon>Eukaryota</taxon>
        <taxon>Viridiplantae</taxon>
        <taxon>Streptophyta</taxon>
        <taxon>Embryophyta</taxon>
        <taxon>Tracheophyta</taxon>
        <taxon>Spermatophyta</taxon>
        <taxon>Magnoliopsida</taxon>
        <taxon>eudicotyledons</taxon>
        <taxon>Gunneridae</taxon>
        <taxon>Pentapetalae</taxon>
        <taxon>asterids</taxon>
        <taxon>lamiids</taxon>
        <taxon>Gentianales</taxon>
        <taxon>Rubiaceae</taxon>
        <taxon>Rubioideae</taxon>
        <taxon>Spermacoceae</taxon>
        <taxon>Hedyotis-Oldenlandia complex</taxon>
        <taxon>Oldenlandia</taxon>
    </lineage>
</organism>
<dbReference type="EC" id="2.7.11.1" evidence="2"/>
<proteinExistence type="predicted"/>
<evidence type="ECO:0000259" key="20">
    <source>
        <dbReference type="PROSITE" id="PS50011"/>
    </source>
</evidence>
<dbReference type="InterPro" id="IPR051824">
    <property type="entry name" value="LRR_Rcpt-Like_S/T_Kinase"/>
</dbReference>
<dbReference type="PANTHER" id="PTHR48006:SF62">
    <property type="entry name" value="LEUCINE-RICH REPEAT TRANSMEMBRANE PROTEIN KINASE"/>
    <property type="match status" value="1"/>
</dbReference>
<gene>
    <name evidence="21" type="ORF">OLC1_LOCUS16914</name>
</gene>
<dbReference type="Pfam" id="PF00560">
    <property type="entry name" value="LRR_1"/>
    <property type="match status" value="4"/>
</dbReference>
<dbReference type="InterPro" id="IPR001245">
    <property type="entry name" value="Ser-Thr/Tyr_kinase_cat_dom"/>
</dbReference>
<dbReference type="EMBL" id="OX459123">
    <property type="protein sequence ID" value="CAI9108925.1"/>
    <property type="molecule type" value="Genomic_DNA"/>
</dbReference>
<sequence>MSPFSGIWKGTPPHSLLLLAVFSLFLRSPIAHSQNQSNPTTDPSEDIVNSIFRKLNVRAPTQWNVSGELCTGSAIDSMDLQSLNPGIKCDCSDKNGTLCHITALRLFAMDLLGVPDELWNLTFLTNLQNYFTGPLPAAISRLTRLQNLNLRFNALSGKLPKELGLLTDLPVLYFDSSGISGVIPPSLQGYKTSLSWGSDTQLTGQIPDFIGNWSQLCVLRLQGNSFHGIIPSSFSNLTSLKDLRISDLTNGNDSCSLEFLQDMKSLNTLVLRNNNVSGPIPSYIGELQNLQRLDLSFNSFSGLISESLFNIKNLTHIFLGDNKLTGSLPQLKSSNLPNLDMSFNELSGSFPSWVNEQNLQLNLVANNFTQSDSNRLHCLQRNFPCNRGSPIYSNLSIKCGGPALSSADGVKYEADNQTNGPATFYVTSSRNWAVSNAGFPADGPNPKYAFISSAPIANTLDPEIFQYARVLVGSLRYFGLGMENGNYTVNLQFAEPDILDTVTWRSLGKRAFDIYIQGNLVEKDFDIKREADGHSLTSVQRTFSAIVSENYLEIHLFWAGKGTCCVQVHADLLFLLLVPPQISFPLLVPRLPTGEEESQWFDCWYYCSHHHYKLSVRICFVLFDLGKKTNKYLRKLSSLCLLLISEFLGMDARPYTFSYAELRAGTNDFNPANKVGEGGFDTVFKGNLYDWRDVAVKLLSVVSNQCKAVSFQLCSTLLVKLYGCCIKGDKRLLVYEYLENKSLDQALFRTESLLLDWSRRFDVCLGVARGLAYLHEESRVRIVHRDVKASNILLDSDLSPKISDFGLAKLYDDKMTHVSTRVAGTIGYLAPEYAMRGHLTEKADVFGFGVVALEIVSGRPNSETSLDEDKIHLLDWAWNLHENERDIELVDPRLTEFDENEVKRVISVALLCTLTSPSLRPPMSRVVAMLCGDIEVTSTISKPGYLTDWKFMQMRLAPMHKTSPDDNHYKRNATLEEGMEGNSKLL</sequence>
<evidence type="ECO:0000256" key="14">
    <source>
        <dbReference type="ARBA" id="ARBA00023136"/>
    </source>
</evidence>
<evidence type="ECO:0000313" key="22">
    <source>
        <dbReference type="Proteomes" id="UP001161247"/>
    </source>
</evidence>
<keyword evidence="9" id="KW-0677">Repeat</keyword>
<dbReference type="Pfam" id="PF07714">
    <property type="entry name" value="PK_Tyr_Ser-Thr"/>
    <property type="match status" value="1"/>
</dbReference>
<dbReference type="Gene3D" id="3.30.200.20">
    <property type="entry name" value="Phosphorylase Kinase, domain 1"/>
    <property type="match status" value="1"/>
</dbReference>
<keyword evidence="7" id="KW-0812">Transmembrane</keyword>
<dbReference type="Pfam" id="PF11721">
    <property type="entry name" value="Malectin"/>
    <property type="match status" value="1"/>
</dbReference>
<dbReference type="InterPro" id="IPR008271">
    <property type="entry name" value="Ser/Thr_kinase_AS"/>
</dbReference>
<dbReference type="InterPro" id="IPR000719">
    <property type="entry name" value="Prot_kinase_dom"/>
</dbReference>
<evidence type="ECO:0000256" key="8">
    <source>
        <dbReference type="ARBA" id="ARBA00022729"/>
    </source>
</evidence>
<evidence type="ECO:0000256" key="12">
    <source>
        <dbReference type="ARBA" id="ARBA00022840"/>
    </source>
</evidence>
<dbReference type="FunFam" id="3.80.10.10:FF:000298">
    <property type="entry name" value="Putative LRR receptor-like serine/threonine-protein kinase"/>
    <property type="match status" value="1"/>
</dbReference>
<keyword evidence="13" id="KW-1133">Transmembrane helix</keyword>
<reference evidence="21" key="1">
    <citation type="submission" date="2023-03" db="EMBL/GenBank/DDBJ databases">
        <authorList>
            <person name="Julca I."/>
        </authorList>
    </citation>
    <scope>NUCLEOTIDE SEQUENCE</scope>
</reference>
<comment type="catalytic activity">
    <reaction evidence="18">
        <text>L-seryl-[protein] + ATP = O-phospho-L-seryl-[protein] + ADP + H(+)</text>
        <dbReference type="Rhea" id="RHEA:17989"/>
        <dbReference type="Rhea" id="RHEA-COMP:9863"/>
        <dbReference type="Rhea" id="RHEA-COMP:11604"/>
        <dbReference type="ChEBI" id="CHEBI:15378"/>
        <dbReference type="ChEBI" id="CHEBI:29999"/>
        <dbReference type="ChEBI" id="CHEBI:30616"/>
        <dbReference type="ChEBI" id="CHEBI:83421"/>
        <dbReference type="ChEBI" id="CHEBI:456216"/>
        <dbReference type="EC" id="2.7.11.1"/>
    </reaction>
</comment>
<evidence type="ECO:0000256" key="15">
    <source>
        <dbReference type="ARBA" id="ARBA00023170"/>
    </source>
</evidence>
<feature type="chain" id="PRO_5043348154" description="non-specific serine/threonine protein kinase" evidence="19">
    <location>
        <begin position="34"/>
        <end position="986"/>
    </location>
</feature>
<dbReference type="SUPFAM" id="SSF56112">
    <property type="entry name" value="Protein kinase-like (PK-like)"/>
    <property type="match status" value="1"/>
</dbReference>
<comment type="catalytic activity">
    <reaction evidence="17">
        <text>L-threonyl-[protein] + ATP = O-phospho-L-threonyl-[protein] + ADP + H(+)</text>
        <dbReference type="Rhea" id="RHEA:46608"/>
        <dbReference type="Rhea" id="RHEA-COMP:11060"/>
        <dbReference type="Rhea" id="RHEA-COMP:11605"/>
        <dbReference type="ChEBI" id="CHEBI:15378"/>
        <dbReference type="ChEBI" id="CHEBI:30013"/>
        <dbReference type="ChEBI" id="CHEBI:30616"/>
        <dbReference type="ChEBI" id="CHEBI:61977"/>
        <dbReference type="ChEBI" id="CHEBI:456216"/>
        <dbReference type="EC" id="2.7.11.1"/>
    </reaction>
</comment>
<evidence type="ECO:0000256" key="9">
    <source>
        <dbReference type="ARBA" id="ARBA00022737"/>
    </source>
</evidence>
<comment type="subcellular location">
    <subcellularLocation>
        <location evidence="1">Membrane</location>
        <topology evidence="1">Single-pass type I membrane protein</topology>
    </subcellularLocation>
</comment>
<evidence type="ECO:0000256" key="18">
    <source>
        <dbReference type="ARBA" id="ARBA00048679"/>
    </source>
</evidence>
<evidence type="ECO:0000256" key="4">
    <source>
        <dbReference type="ARBA" id="ARBA00022553"/>
    </source>
</evidence>
<keyword evidence="5" id="KW-0433">Leucine-rich repeat</keyword>